<organism evidence="1 2">
    <name type="scientific">Legionella israelensis</name>
    <dbReference type="NCBI Taxonomy" id="454"/>
    <lineage>
        <taxon>Bacteria</taxon>
        <taxon>Pseudomonadati</taxon>
        <taxon>Pseudomonadota</taxon>
        <taxon>Gammaproteobacteria</taxon>
        <taxon>Legionellales</taxon>
        <taxon>Legionellaceae</taxon>
        <taxon>Legionella</taxon>
    </lineage>
</organism>
<accession>A0AAX1EED8</accession>
<dbReference type="Proteomes" id="UP000295517">
    <property type="component" value="Chromosome"/>
</dbReference>
<proteinExistence type="predicted"/>
<dbReference type="EMBL" id="CP038254">
    <property type="protein sequence ID" value="QBR83485.1"/>
    <property type="molecule type" value="Genomic_DNA"/>
</dbReference>
<reference evidence="1 2" key="1">
    <citation type="submission" date="2019-03" db="EMBL/GenBank/DDBJ databases">
        <title>Diverse conjugative elements silence natural transformation in Legionella species.</title>
        <authorList>
            <person name="Durieux I."/>
            <person name="Ginevra C."/>
            <person name="Attaiech L."/>
            <person name="Picq K."/>
            <person name="Juan P.A."/>
            <person name="Jarraud S."/>
            <person name="Charpentier X."/>
        </authorList>
    </citation>
    <scope>NUCLEOTIDE SEQUENCE [LARGE SCALE GENOMIC DNA]</scope>
    <source>
        <strain evidence="1 2">HL-0427-4011</strain>
    </source>
</reference>
<name>A0AAX1EED8_9GAMM</name>
<dbReference type="RefSeq" id="WP_135059870.1">
    <property type="nucleotide sequence ID" value="NZ_CP038254.1"/>
</dbReference>
<gene>
    <name evidence="1" type="ORF">E3983_03355</name>
</gene>
<evidence type="ECO:0000313" key="2">
    <source>
        <dbReference type="Proteomes" id="UP000295517"/>
    </source>
</evidence>
<evidence type="ECO:0000313" key="1">
    <source>
        <dbReference type="EMBL" id="QBR83485.1"/>
    </source>
</evidence>
<dbReference type="AlphaFoldDB" id="A0AAX1EED8"/>
<sequence length="204" mass="23599">MKKELLDKLKKINPLNEEGVPKNQGNCQWCAIEAARVLLEGVEPREIPNFEEGLEPIEERIHPKYGSESIHEEDPENFFKELRKLNEGELMLVSLESEDLDHAYVIYRDENKDFYLIDPDRQVFVELRLELDNREAFRQNVQGWDGVNTVDYLNGDIISDDSEEVESGFRDEVSVDVCVLNSKNLEEDPLPEYGSEPPERAFGL</sequence>
<protein>
    <submittedName>
        <fullName evidence="1">Uncharacterized protein</fullName>
    </submittedName>
</protein>